<dbReference type="RefSeq" id="WP_244728390.1">
    <property type="nucleotide sequence ID" value="NZ_JALIRP010000009.1"/>
</dbReference>
<proteinExistence type="inferred from homology"/>
<keyword evidence="2" id="KW-0560">Oxidoreductase</keyword>
<reference evidence="3" key="1">
    <citation type="submission" date="2022-04" db="EMBL/GenBank/DDBJ databases">
        <title>Paenibacillus mangrovi sp. nov., a novel endophytic bacterium isolated from bark of Kandelia candel.</title>
        <authorList>
            <person name="Tuo L."/>
        </authorList>
    </citation>
    <scope>NUCLEOTIDE SEQUENCE</scope>
    <source>
        <strain evidence="3">KQZ6P-2</strain>
    </source>
</reference>
<dbReference type="PRINTS" id="PR00081">
    <property type="entry name" value="GDHRDH"/>
</dbReference>
<dbReference type="Pfam" id="PF00106">
    <property type="entry name" value="adh_short"/>
    <property type="match status" value="1"/>
</dbReference>
<comment type="caution">
    <text evidence="3">The sequence shown here is derived from an EMBL/GenBank/DDBJ whole genome shotgun (WGS) entry which is preliminary data.</text>
</comment>
<dbReference type="PANTHER" id="PTHR43086">
    <property type="entry name" value="VERY-LONG-CHAIN 3-OXOOACYL-COA REDUCTASE"/>
    <property type="match status" value="1"/>
</dbReference>
<dbReference type="AlphaFoldDB" id="A0A9X2B854"/>
<dbReference type="PIRSF" id="PIRSF000126">
    <property type="entry name" value="11-beta-HSD1"/>
    <property type="match status" value="1"/>
</dbReference>
<evidence type="ECO:0000313" key="3">
    <source>
        <dbReference type="EMBL" id="MCJ8014118.1"/>
    </source>
</evidence>
<dbReference type="Gene3D" id="3.40.50.720">
    <property type="entry name" value="NAD(P)-binding Rossmann-like Domain"/>
    <property type="match status" value="1"/>
</dbReference>
<sequence>MHRLLELYGSWALVTGASSGIGAEFASQLAQCGMNLVLSARRKDKLQELADTLAELHGVQVKIAPADLSQPDFIQDIRRVTDGLNIGLLVNCAGFSVTGTLLSNDIQTELDMLHVNCRAPLLLSHTFGKEMARRGQGGIIFTASVVAFSPAPYWTHYAATKAYNFFIGEGLAYELKNSGIDVLTVCPGATKSGFQEVAGISDIGTMSPVPVVQSALRALGKRSIIIPGWHNRVLFRGISRWIPRRIRLGLFAGSIKRLQSWGASKQ</sequence>
<keyword evidence="4" id="KW-1185">Reference proteome</keyword>
<evidence type="ECO:0000256" key="2">
    <source>
        <dbReference type="ARBA" id="ARBA00023002"/>
    </source>
</evidence>
<dbReference type="Proteomes" id="UP001139347">
    <property type="component" value="Unassembled WGS sequence"/>
</dbReference>
<evidence type="ECO:0000256" key="1">
    <source>
        <dbReference type="ARBA" id="ARBA00006484"/>
    </source>
</evidence>
<dbReference type="InterPro" id="IPR002347">
    <property type="entry name" value="SDR_fam"/>
</dbReference>
<accession>A0A9X2B854</accession>
<dbReference type="EMBL" id="JALIRP010000009">
    <property type="protein sequence ID" value="MCJ8014118.1"/>
    <property type="molecule type" value="Genomic_DNA"/>
</dbReference>
<dbReference type="InterPro" id="IPR036291">
    <property type="entry name" value="NAD(P)-bd_dom_sf"/>
</dbReference>
<gene>
    <name evidence="3" type="ORF">MUG84_20610</name>
</gene>
<dbReference type="SUPFAM" id="SSF51735">
    <property type="entry name" value="NAD(P)-binding Rossmann-fold domains"/>
    <property type="match status" value="1"/>
</dbReference>
<dbReference type="PANTHER" id="PTHR43086:SF3">
    <property type="entry name" value="NADP-DEPENDENT 3-HYDROXY ACID DEHYDROGENASE YDFG"/>
    <property type="match status" value="1"/>
</dbReference>
<name>A0A9X2B854_9BACL</name>
<dbReference type="GO" id="GO:0016491">
    <property type="term" value="F:oxidoreductase activity"/>
    <property type="evidence" value="ECO:0007669"/>
    <property type="project" value="UniProtKB-KW"/>
</dbReference>
<comment type="similarity">
    <text evidence="1">Belongs to the short-chain dehydrogenases/reductases (SDR) family.</text>
</comment>
<evidence type="ECO:0000313" key="4">
    <source>
        <dbReference type="Proteomes" id="UP001139347"/>
    </source>
</evidence>
<protein>
    <submittedName>
        <fullName evidence="3">SDR family oxidoreductase</fullName>
    </submittedName>
</protein>
<organism evidence="3 4">
    <name type="scientific">Paenibacillus mangrovi</name>
    <dbReference type="NCBI Taxonomy" id="2931978"/>
    <lineage>
        <taxon>Bacteria</taxon>
        <taxon>Bacillati</taxon>
        <taxon>Bacillota</taxon>
        <taxon>Bacilli</taxon>
        <taxon>Bacillales</taxon>
        <taxon>Paenibacillaceae</taxon>
        <taxon>Paenibacillus</taxon>
    </lineage>
</organism>